<dbReference type="SUPFAM" id="SSF52172">
    <property type="entry name" value="CheY-like"/>
    <property type="match status" value="1"/>
</dbReference>
<evidence type="ECO:0000313" key="8">
    <source>
        <dbReference type="Proteomes" id="UP000014521"/>
    </source>
</evidence>
<evidence type="ECO:0000313" key="7">
    <source>
        <dbReference type="EMBL" id="EPI49161.1"/>
    </source>
</evidence>
<protein>
    <submittedName>
        <fullName evidence="7">Transcriptional regulator, LuxR family</fullName>
    </submittedName>
</protein>
<dbReference type="PROSITE" id="PS50043">
    <property type="entry name" value="HTH_LUXR_2"/>
    <property type="match status" value="1"/>
</dbReference>
<dbReference type="AlphaFoldDB" id="S4GIX6"/>
<dbReference type="HOGENOM" id="CLU_000445_90_3_11"/>
<dbReference type="Pfam" id="PF00196">
    <property type="entry name" value="GerE"/>
    <property type="match status" value="1"/>
</dbReference>
<dbReference type="InterPro" id="IPR016032">
    <property type="entry name" value="Sig_transdc_resp-reg_C-effctor"/>
</dbReference>
<dbReference type="PANTHER" id="PTHR43214">
    <property type="entry name" value="TWO-COMPONENT RESPONSE REGULATOR"/>
    <property type="match status" value="1"/>
</dbReference>
<evidence type="ECO:0000259" key="5">
    <source>
        <dbReference type="PROSITE" id="PS50043"/>
    </source>
</evidence>
<keyword evidence="4" id="KW-0472">Membrane</keyword>
<evidence type="ECO:0000256" key="4">
    <source>
        <dbReference type="SAM" id="Phobius"/>
    </source>
</evidence>
<evidence type="ECO:0000256" key="2">
    <source>
        <dbReference type="PROSITE-ProRule" id="PRU00169"/>
    </source>
</evidence>
<dbReference type="Proteomes" id="UP000014521">
    <property type="component" value="Unassembled WGS sequence"/>
</dbReference>
<evidence type="ECO:0000259" key="6">
    <source>
        <dbReference type="PROSITE" id="PS50110"/>
    </source>
</evidence>
<evidence type="ECO:0000256" key="1">
    <source>
        <dbReference type="ARBA" id="ARBA00023125"/>
    </source>
</evidence>
<dbReference type="InterPro" id="IPR011006">
    <property type="entry name" value="CheY-like_superfamily"/>
</dbReference>
<dbReference type="InterPro" id="IPR000792">
    <property type="entry name" value="Tscrpt_reg_LuxR_C"/>
</dbReference>
<comment type="caution">
    <text evidence="7">The sequence shown here is derived from an EMBL/GenBank/DDBJ whole genome shotgun (WGS) entry which is preliminary data.</text>
</comment>
<proteinExistence type="predicted"/>
<feature type="modified residue" description="4-aspartylphosphate" evidence="2">
    <location>
        <position position="114"/>
    </location>
</feature>
<keyword evidence="4" id="KW-1133">Transmembrane helix</keyword>
<name>S4GIX6_GARVA</name>
<dbReference type="Gene3D" id="1.10.10.10">
    <property type="entry name" value="Winged helix-like DNA-binding domain superfamily/Winged helix DNA-binding domain"/>
    <property type="match status" value="1"/>
</dbReference>
<dbReference type="PANTHER" id="PTHR43214:SF43">
    <property type="entry name" value="TWO-COMPONENT RESPONSE REGULATOR"/>
    <property type="match status" value="1"/>
</dbReference>
<dbReference type="PROSITE" id="PS00622">
    <property type="entry name" value="HTH_LUXR_1"/>
    <property type="match status" value="1"/>
</dbReference>
<dbReference type="PROSITE" id="PS50110">
    <property type="entry name" value="RESPONSE_REGULATORY"/>
    <property type="match status" value="1"/>
</dbReference>
<accession>S4GIX6</accession>
<dbReference type="GO" id="GO:0000160">
    <property type="term" value="P:phosphorelay signal transduction system"/>
    <property type="evidence" value="ECO:0007669"/>
    <property type="project" value="InterPro"/>
</dbReference>
<organism evidence="7 8">
    <name type="scientific">Gardnerella vaginalis JCP8108</name>
    <dbReference type="NCBI Taxonomy" id="1261066"/>
    <lineage>
        <taxon>Bacteria</taxon>
        <taxon>Bacillati</taxon>
        <taxon>Actinomycetota</taxon>
        <taxon>Actinomycetes</taxon>
        <taxon>Bifidobacteriales</taxon>
        <taxon>Bifidobacteriaceae</taxon>
        <taxon>Gardnerella</taxon>
    </lineage>
</organism>
<keyword evidence="2" id="KW-0597">Phosphoprotein</keyword>
<feature type="transmembrane region" description="Helical" evidence="4">
    <location>
        <begin position="12"/>
        <end position="31"/>
    </location>
</feature>
<dbReference type="GO" id="GO:0006355">
    <property type="term" value="P:regulation of DNA-templated transcription"/>
    <property type="evidence" value="ECO:0007669"/>
    <property type="project" value="InterPro"/>
</dbReference>
<dbReference type="InterPro" id="IPR039420">
    <property type="entry name" value="WalR-like"/>
</dbReference>
<dbReference type="InterPro" id="IPR001789">
    <property type="entry name" value="Sig_transdc_resp-reg_receiver"/>
</dbReference>
<dbReference type="InterPro" id="IPR036388">
    <property type="entry name" value="WH-like_DNA-bd_sf"/>
</dbReference>
<dbReference type="PATRIC" id="fig|1261066.4.peg.305"/>
<feature type="domain" description="Response regulatory" evidence="6">
    <location>
        <begin position="59"/>
        <end position="179"/>
    </location>
</feature>
<sequence>MNFNATKSRILLLIITKFDLRALLVIIYYYTICPTLRAFIKQNIRKVACDCKKAIMPKTYAIVDNDPLVLAVMRNVLSKLLPSEYVCKWCVKSGVQALQHCQVTKTTPDYILIDMSMKDMSGVEVIRAIREQNNSIILIGMTSYDCRSYASMVAQAGGQAMVAKDNFKGLAEALQYCDNQHVYGCRCVKNVAYDFATPQESFIRLSKSRSRSVLPPQELKIMDLLTKGYTTNQIAAQLGLMPNTINTHIHRIYKKLHVSNRVQAISAFAAMQNREQASNMQYFNDSPQNHPNLLQETDSAC</sequence>
<evidence type="ECO:0000256" key="3">
    <source>
        <dbReference type="SAM" id="MobiDB-lite"/>
    </source>
</evidence>
<dbReference type="Pfam" id="PF00072">
    <property type="entry name" value="Response_reg"/>
    <property type="match status" value="1"/>
</dbReference>
<dbReference type="SMART" id="SM00421">
    <property type="entry name" value="HTH_LUXR"/>
    <property type="match status" value="1"/>
</dbReference>
<dbReference type="Gene3D" id="3.40.50.2300">
    <property type="match status" value="1"/>
</dbReference>
<dbReference type="GO" id="GO:0003677">
    <property type="term" value="F:DNA binding"/>
    <property type="evidence" value="ECO:0007669"/>
    <property type="project" value="UniProtKB-KW"/>
</dbReference>
<dbReference type="SMART" id="SM00448">
    <property type="entry name" value="REC"/>
    <property type="match status" value="1"/>
</dbReference>
<dbReference type="CDD" id="cd06170">
    <property type="entry name" value="LuxR_C_like"/>
    <property type="match status" value="1"/>
</dbReference>
<feature type="region of interest" description="Disordered" evidence="3">
    <location>
        <begin position="281"/>
        <end position="301"/>
    </location>
</feature>
<feature type="domain" description="HTH luxR-type" evidence="5">
    <location>
        <begin position="207"/>
        <end position="272"/>
    </location>
</feature>
<dbReference type="SUPFAM" id="SSF46894">
    <property type="entry name" value="C-terminal effector domain of the bipartite response regulators"/>
    <property type="match status" value="1"/>
</dbReference>
<dbReference type="EMBL" id="ATJJ01000010">
    <property type="protein sequence ID" value="EPI49161.1"/>
    <property type="molecule type" value="Genomic_DNA"/>
</dbReference>
<keyword evidence="1" id="KW-0238">DNA-binding</keyword>
<dbReference type="CDD" id="cd00156">
    <property type="entry name" value="REC"/>
    <property type="match status" value="1"/>
</dbReference>
<keyword evidence="4" id="KW-0812">Transmembrane</keyword>
<gene>
    <name evidence="7" type="ORF">HMPREF1581_00317</name>
</gene>
<dbReference type="PRINTS" id="PR00038">
    <property type="entry name" value="HTHLUXR"/>
</dbReference>
<reference evidence="7 8" key="1">
    <citation type="submission" date="2013-06" db="EMBL/GenBank/DDBJ databases">
        <authorList>
            <person name="Weinstock G."/>
            <person name="Sodergren E."/>
            <person name="Lobos E.A."/>
            <person name="Fulton L."/>
            <person name="Fulton R."/>
            <person name="Courtney L."/>
            <person name="Fronick C."/>
            <person name="O'Laughlin M."/>
            <person name="Godfrey J."/>
            <person name="Wilson R.M."/>
            <person name="Miner T."/>
            <person name="Farmer C."/>
            <person name="Delehaunty K."/>
            <person name="Cordes M."/>
            <person name="Minx P."/>
            <person name="Tomlinson C."/>
            <person name="Chen J."/>
            <person name="Wollam A."/>
            <person name="Pepin K.H."/>
            <person name="Bhonagiri V."/>
            <person name="Zhang X."/>
            <person name="Warren W."/>
            <person name="Mitreva M."/>
            <person name="Mardis E.R."/>
            <person name="Wilson R.K."/>
        </authorList>
    </citation>
    <scope>NUCLEOTIDE SEQUENCE [LARGE SCALE GENOMIC DNA]</scope>
    <source>
        <strain evidence="7 8">JCP8108</strain>
    </source>
</reference>